<name>A0A9W4HN53_PENNA</name>
<dbReference type="EMBL" id="CAJVNV010000177">
    <property type="protein sequence ID" value="CAG8095926.1"/>
    <property type="molecule type" value="Genomic_DNA"/>
</dbReference>
<evidence type="ECO:0000313" key="1">
    <source>
        <dbReference type="EMBL" id="CAG8095926.1"/>
    </source>
</evidence>
<evidence type="ECO:0000313" key="2">
    <source>
        <dbReference type="Proteomes" id="UP001153461"/>
    </source>
</evidence>
<gene>
    <name evidence="1" type="ORF">PNAL_LOCUS4549</name>
</gene>
<accession>A0A9W4HN53</accession>
<organism evidence="1 2">
    <name type="scientific">Penicillium nalgiovense</name>
    <dbReference type="NCBI Taxonomy" id="60175"/>
    <lineage>
        <taxon>Eukaryota</taxon>
        <taxon>Fungi</taxon>
        <taxon>Dikarya</taxon>
        <taxon>Ascomycota</taxon>
        <taxon>Pezizomycotina</taxon>
        <taxon>Eurotiomycetes</taxon>
        <taxon>Eurotiomycetidae</taxon>
        <taxon>Eurotiales</taxon>
        <taxon>Aspergillaceae</taxon>
        <taxon>Penicillium</taxon>
    </lineage>
</organism>
<dbReference type="Proteomes" id="UP001153461">
    <property type="component" value="Unassembled WGS sequence"/>
</dbReference>
<protein>
    <submittedName>
        <fullName evidence="1">Uncharacterized protein</fullName>
    </submittedName>
</protein>
<comment type="caution">
    <text evidence="1">The sequence shown here is derived from an EMBL/GenBank/DDBJ whole genome shotgun (WGS) entry which is preliminary data.</text>
</comment>
<proteinExistence type="predicted"/>
<sequence>MSLPIWLTPARVRDEIGESLPSLPNINMPSKPTPAESNGHLKQRKILIDLEEVIDQLEVHTLDASQINKLNIKHQPMTLNEDSDLQPRFFAPRHNLPQPTDELIQDAVGYLTHPLAFQDSMTRAYHFERTWADYAFHEASRPYKEDDPWRSMGVCEYNPFKSLYKYDKPDFGVFRIWDVAGPAFPHMKAVTWNGLETESSKVCRGELLIILRLMPGQLRKVRLLHHDVAPIMIVSFIGKRGRLLESYFEGESLVLRSSHLYDFSDRKTTTMVYKAFTEWYLGAPAGKTV</sequence>
<reference evidence="1" key="1">
    <citation type="submission" date="2021-07" db="EMBL/GenBank/DDBJ databases">
        <authorList>
            <person name="Branca A.L. A."/>
        </authorList>
    </citation>
    <scope>NUCLEOTIDE SEQUENCE</scope>
</reference>
<dbReference type="OrthoDB" id="5399569at2759"/>
<dbReference type="AlphaFoldDB" id="A0A9W4HN53"/>